<keyword evidence="1" id="KW-1133">Transmembrane helix</keyword>
<dbReference type="OrthoDB" id="690755at2759"/>
<name>A0A6G1ELS3_9ORYZ</name>
<comment type="caution">
    <text evidence="2">The sequence shown here is derived from an EMBL/GenBank/DDBJ whole genome shotgun (WGS) entry which is preliminary data.</text>
</comment>
<dbReference type="EMBL" id="SPHZ02000003">
    <property type="protein sequence ID" value="KAF0925606.1"/>
    <property type="molecule type" value="Genomic_DNA"/>
</dbReference>
<feature type="transmembrane region" description="Helical" evidence="1">
    <location>
        <begin position="45"/>
        <end position="69"/>
    </location>
</feature>
<dbReference type="PANTHER" id="PTHR31769">
    <property type="entry name" value="OS07G0462200 PROTEIN-RELATED"/>
    <property type="match status" value="1"/>
</dbReference>
<evidence type="ECO:0000313" key="3">
    <source>
        <dbReference type="Proteomes" id="UP000479710"/>
    </source>
</evidence>
<organism evidence="2 3">
    <name type="scientific">Oryza meyeriana var. granulata</name>
    <dbReference type="NCBI Taxonomy" id="110450"/>
    <lineage>
        <taxon>Eukaryota</taxon>
        <taxon>Viridiplantae</taxon>
        <taxon>Streptophyta</taxon>
        <taxon>Embryophyta</taxon>
        <taxon>Tracheophyta</taxon>
        <taxon>Spermatophyta</taxon>
        <taxon>Magnoliopsida</taxon>
        <taxon>Liliopsida</taxon>
        <taxon>Poales</taxon>
        <taxon>Poaceae</taxon>
        <taxon>BOP clade</taxon>
        <taxon>Oryzoideae</taxon>
        <taxon>Oryzeae</taxon>
        <taxon>Oryzinae</taxon>
        <taxon>Oryza</taxon>
        <taxon>Oryza meyeriana</taxon>
    </lineage>
</organism>
<accession>A0A6G1ELS3</accession>
<keyword evidence="1" id="KW-0472">Membrane</keyword>
<dbReference type="InterPro" id="IPR052222">
    <property type="entry name" value="DESIGUAL"/>
</dbReference>
<reference evidence="2 3" key="1">
    <citation type="submission" date="2019-11" db="EMBL/GenBank/DDBJ databases">
        <title>Whole genome sequence of Oryza granulata.</title>
        <authorList>
            <person name="Li W."/>
        </authorList>
    </citation>
    <scope>NUCLEOTIDE SEQUENCE [LARGE SCALE GENOMIC DNA]</scope>
    <source>
        <strain evidence="3">cv. Menghai</strain>
        <tissue evidence="2">Leaf</tissue>
    </source>
</reference>
<gene>
    <name evidence="2" type="ORF">E2562_017190</name>
</gene>
<keyword evidence="3" id="KW-1185">Reference proteome</keyword>
<protein>
    <submittedName>
        <fullName evidence="2">Uncharacterized protein</fullName>
    </submittedName>
</protein>
<feature type="transmembrane region" description="Helical" evidence="1">
    <location>
        <begin position="9"/>
        <end position="30"/>
    </location>
</feature>
<dbReference type="Proteomes" id="UP000479710">
    <property type="component" value="Unassembled WGS sequence"/>
</dbReference>
<dbReference type="AlphaFoldDB" id="A0A6G1ELS3"/>
<evidence type="ECO:0000313" key="2">
    <source>
        <dbReference type="EMBL" id="KAF0925606.1"/>
    </source>
</evidence>
<sequence>MAGKMDKTVVIVSAIVGSLGVLSAILGFSAEGTKITASTLHNPSFALGICAAIFLLMAQITVSAVGGCCKSRAIPSETKRIVGIVCGAVVSR</sequence>
<keyword evidence="1" id="KW-0812">Transmembrane</keyword>
<evidence type="ECO:0000256" key="1">
    <source>
        <dbReference type="SAM" id="Phobius"/>
    </source>
</evidence>
<proteinExistence type="predicted"/>